<evidence type="ECO:0000313" key="4">
    <source>
        <dbReference type="EMBL" id="VFK07141.1"/>
    </source>
</evidence>
<dbReference type="AlphaFoldDB" id="A0A450X3D6"/>
<dbReference type="Pfam" id="PF06414">
    <property type="entry name" value="Zeta_toxin"/>
    <property type="match status" value="1"/>
</dbReference>
<dbReference type="PANTHER" id="PTHR39206:SF1">
    <property type="entry name" value="SLL8004 PROTEIN"/>
    <property type="match status" value="1"/>
</dbReference>
<dbReference type="GO" id="GO:0005524">
    <property type="term" value="F:ATP binding"/>
    <property type="evidence" value="ECO:0007669"/>
    <property type="project" value="UniProtKB-KW"/>
</dbReference>
<evidence type="ECO:0000259" key="3">
    <source>
        <dbReference type="Pfam" id="PF06414"/>
    </source>
</evidence>
<organism evidence="5">
    <name type="scientific">Candidatus Kentrum sp. LPFa</name>
    <dbReference type="NCBI Taxonomy" id="2126335"/>
    <lineage>
        <taxon>Bacteria</taxon>
        <taxon>Pseudomonadati</taxon>
        <taxon>Pseudomonadota</taxon>
        <taxon>Gammaproteobacteria</taxon>
        <taxon>Candidatus Kentrum</taxon>
    </lineage>
</organism>
<dbReference type="SUPFAM" id="SSF52540">
    <property type="entry name" value="P-loop containing nucleoside triphosphate hydrolases"/>
    <property type="match status" value="1"/>
</dbReference>
<evidence type="ECO:0000256" key="2">
    <source>
        <dbReference type="ARBA" id="ARBA00022840"/>
    </source>
</evidence>
<evidence type="ECO:0000256" key="1">
    <source>
        <dbReference type="ARBA" id="ARBA00022741"/>
    </source>
</evidence>
<proteinExistence type="predicted"/>
<gene>
    <name evidence="4" type="ORF">BECKLPF1236A_GA0070988_1000730</name>
    <name evidence="5" type="ORF">BECKLPF1236C_GA0070990_1000730</name>
</gene>
<dbReference type="PANTHER" id="PTHR39206">
    <property type="entry name" value="SLL8004 PROTEIN"/>
    <property type="match status" value="1"/>
</dbReference>
<dbReference type="EMBL" id="CAADFM010000007">
    <property type="protein sequence ID" value="VFK07141.1"/>
    <property type="molecule type" value="Genomic_DNA"/>
</dbReference>
<dbReference type="InterPro" id="IPR027417">
    <property type="entry name" value="P-loop_NTPase"/>
</dbReference>
<reference evidence="5" key="1">
    <citation type="submission" date="2019-02" db="EMBL/GenBank/DDBJ databases">
        <authorList>
            <person name="Gruber-Vodicka R. H."/>
            <person name="Seah K. B. B."/>
        </authorList>
    </citation>
    <scope>NUCLEOTIDE SEQUENCE</scope>
    <source>
        <strain evidence="4">BECK_S312</strain>
        <strain evidence="5">BECK_S426</strain>
    </source>
</reference>
<dbReference type="GO" id="GO:0016301">
    <property type="term" value="F:kinase activity"/>
    <property type="evidence" value="ECO:0007669"/>
    <property type="project" value="InterPro"/>
</dbReference>
<protein>
    <submittedName>
        <fullName evidence="5">Predicted ABC-type ATPase</fullName>
    </submittedName>
</protein>
<dbReference type="EMBL" id="CAADFP010000007">
    <property type="protein sequence ID" value="VFK23740.1"/>
    <property type="molecule type" value="Genomic_DNA"/>
</dbReference>
<evidence type="ECO:0000313" key="5">
    <source>
        <dbReference type="EMBL" id="VFK23740.1"/>
    </source>
</evidence>
<dbReference type="Gene3D" id="3.40.50.300">
    <property type="entry name" value="P-loop containing nucleotide triphosphate hydrolases"/>
    <property type="match status" value="1"/>
</dbReference>
<keyword evidence="1" id="KW-0547">Nucleotide-binding</keyword>
<dbReference type="InterPro" id="IPR010488">
    <property type="entry name" value="Zeta_toxin_domain"/>
</dbReference>
<keyword evidence="2" id="KW-0067">ATP-binding</keyword>
<accession>A0A450X3D6</accession>
<name>A0A450X3D6_9GAMM</name>
<sequence length="214" mass="24244">MRPVAMKETQKPRLIVVAGPNGSGKTTITDKLLRHEWMGGCVYINPDFIAQKEFGDWNSSEAIIQAANKAREIRENCLAGMASMAFETVFSTREKLEFVQRAKAGGFFTRLFFVCTNDPSINAQRVALRVMEGGHDVPIPKIIDRYYRSITNCVEATRLVDRAYFYDNSESEADPLLMFRVTNGIVAKTYSELTPWSEEIFNSFQKGMLPTTEF</sequence>
<feature type="domain" description="Zeta toxin" evidence="3">
    <location>
        <begin position="7"/>
        <end position="151"/>
    </location>
</feature>